<keyword evidence="4 7" id="KW-1133">Transmembrane helix</keyword>
<organism evidence="10 11">
    <name type="scientific">Prorocentrum cordatum</name>
    <dbReference type="NCBI Taxonomy" id="2364126"/>
    <lineage>
        <taxon>Eukaryota</taxon>
        <taxon>Sar</taxon>
        <taxon>Alveolata</taxon>
        <taxon>Dinophyceae</taxon>
        <taxon>Prorocentrales</taxon>
        <taxon>Prorocentraceae</taxon>
        <taxon>Prorocentrum</taxon>
    </lineage>
</organism>
<feature type="transmembrane region" description="Helical" evidence="7">
    <location>
        <begin position="77"/>
        <end position="99"/>
    </location>
</feature>
<name>A0ABN9TSK3_9DINO</name>
<evidence type="ECO:0000256" key="6">
    <source>
        <dbReference type="ARBA" id="ARBA00023315"/>
    </source>
</evidence>
<dbReference type="PROSITE" id="PS50216">
    <property type="entry name" value="DHHC"/>
    <property type="match status" value="1"/>
</dbReference>
<evidence type="ECO:0000256" key="3">
    <source>
        <dbReference type="ARBA" id="ARBA00022692"/>
    </source>
</evidence>
<feature type="transmembrane region" description="Helical" evidence="7">
    <location>
        <begin position="273"/>
        <end position="298"/>
    </location>
</feature>
<feature type="region of interest" description="Disordered" evidence="8">
    <location>
        <begin position="26"/>
        <end position="60"/>
    </location>
</feature>
<dbReference type="Proteomes" id="UP001189429">
    <property type="component" value="Unassembled WGS sequence"/>
</dbReference>
<feature type="transmembrane region" description="Helical" evidence="7">
    <location>
        <begin position="119"/>
        <end position="141"/>
    </location>
</feature>
<reference evidence="10" key="1">
    <citation type="submission" date="2023-10" db="EMBL/GenBank/DDBJ databases">
        <authorList>
            <person name="Chen Y."/>
            <person name="Shah S."/>
            <person name="Dougan E. K."/>
            <person name="Thang M."/>
            <person name="Chan C."/>
        </authorList>
    </citation>
    <scope>NUCLEOTIDE SEQUENCE [LARGE SCALE GENOMIC DNA]</scope>
</reference>
<keyword evidence="6 7" id="KW-0012">Acyltransferase</keyword>
<evidence type="ECO:0000256" key="4">
    <source>
        <dbReference type="ARBA" id="ARBA00022989"/>
    </source>
</evidence>
<evidence type="ECO:0000259" key="9">
    <source>
        <dbReference type="Pfam" id="PF01529"/>
    </source>
</evidence>
<comment type="subcellular location">
    <subcellularLocation>
        <location evidence="1">Membrane</location>
        <topology evidence="1">Multi-pass membrane protein</topology>
    </subcellularLocation>
</comment>
<evidence type="ECO:0000256" key="2">
    <source>
        <dbReference type="ARBA" id="ARBA00022679"/>
    </source>
</evidence>
<proteinExistence type="inferred from homology"/>
<comment type="similarity">
    <text evidence="7">Belongs to the DHHC palmitoyltransferase family.</text>
</comment>
<feature type="compositionally biased region" description="Basic residues" evidence="8">
    <location>
        <begin position="32"/>
        <end position="41"/>
    </location>
</feature>
<feature type="transmembrane region" description="Helical" evidence="7">
    <location>
        <begin position="238"/>
        <end position="261"/>
    </location>
</feature>
<comment type="caution">
    <text evidence="10">The sequence shown here is derived from an EMBL/GenBank/DDBJ whole genome shotgun (WGS) entry which is preliminary data.</text>
</comment>
<dbReference type="InterPro" id="IPR001594">
    <property type="entry name" value="Palmitoyltrfase_DHHC"/>
</dbReference>
<sequence>MHLLGRTQRSPPFLVLRAWAPLLEGSGPSSGRSRRAPRAPRPRCTAGARRGASGRRARGTTTSCRWSSCRRFGPRGVAYWVQTASGLGIGGSLMAAYNIRNFAVAHADEGSSLSWWSAFVLAPLTRAASIVAACCTLRLLAGRSGVVPRSKATCRPMPAEVKRLLRAGEGLRGMSNVTGEGPDGWGSYCVRCLVWRRASAQEPGAPRSHHCSVCQRCVEGFDHHCRLLGRCVVRGNMIFLRTVITLMMAGMVNVFLAGFTAVPEELLMSGTLHAVFCCLLAVYVCCVSCVTTCMFAFAEP</sequence>
<evidence type="ECO:0000256" key="1">
    <source>
        <dbReference type="ARBA" id="ARBA00004141"/>
    </source>
</evidence>
<keyword evidence="3 7" id="KW-0812">Transmembrane</keyword>
<accession>A0ABN9TSK3</accession>
<evidence type="ECO:0000256" key="8">
    <source>
        <dbReference type="SAM" id="MobiDB-lite"/>
    </source>
</evidence>
<keyword evidence="11" id="KW-1185">Reference proteome</keyword>
<dbReference type="EMBL" id="CAUYUJ010015038">
    <property type="protein sequence ID" value="CAK0849169.1"/>
    <property type="molecule type" value="Genomic_DNA"/>
</dbReference>
<keyword evidence="2 7" id="KW-0808">Transferase</keyword>
<dbReference type="EC" id="2.3.1.225" evidence="7"/>
<gene>
    <name evidence="10" type="ORF">PCOR1329_LOCUS41918</name>
</gene>
<keyword evidence="5 7" id="KW-0472">Membrane</keyword>
<feature type="compositionally biased region" description="Low complexity" evidence="8">
    <location>
        <begin position="42"/>
        <end position="51"/>
    </location>
</feature>
<dbReference type="InterPro" id="IPR039859">
    <property type="entry name" value="PFA4/ZDH16/20/ERF2-like"/>
</dbReference>
<evidence type="ECO:0000313" key="11">
    <source>
        <dbReference type="Proteomes" id="UP001189429"/>
    </source>
</evidence>
<evidence type="ECO:0000256" key="5">
    <source>
        <dbReference type="ARBA" id="ARBA00023136"/>
    </source>
</evidence>
<evidence type="ECO:0000256" key="7">
    <source>
        <dbReference type="RuleBase" id="RU079119"/>
    </source>
</evidence>
<comment type="domain">
    <text evidence="7">The DHHC domain is required for palmitoyltransferase activity.</text>
</comment>
<protein>
    <recommendedName>
        <fullName evidence="7">Palmitoyltransferase</fullName>
        <ecNumber evidence="7">2.3.1.225</ecNumber>
    </recommendedName>
</protein>
<feature type="domain" description="Palmitoyltransferase DHHC" evidence="9">
    <location>
        <begin position="205"/>
        <end position="297"/>
    </location>
</feature>
<dbReference type="PANTHER" id="PTHR22883">
    <property type="entry name" value="ZINC FINGER DHHC DOMAIN CONTAINING PROTEIN"/>
    <property type="match status" value="1"/>
</dbReference>
<evidence type="ECO:0000313" key="10">
    <source>
        <dbReference type="EMBL" id="CAK0849169.1"/>
    </source>
</evidence>
<comment type="catalytic activity">
    <reaction evidence="7">
        <text>L-cysteinyl-[protein] + hexadecanoyl-CoA = S-hexadecanoyl-L-cysteinyl-[protein] + CoA</text>
        <dbReference type="Rhea" id="RHEA:36683"/>
        <dbReference type="Rhea" id="RHEA-COMP:10131"/>
        <dbReference type="Rhea" id="RHEA-COMP:11032"/>
        <dbReference type="ChEBI" id="CHEBI:29950"/>
        <dbReference type="ChEBI" id="CHEBI:57287"/>
        <dbReference type="ChEBI" id="CHEBI:57379"/>
        <dbReference type="ChEBI" id="CHEBI:74151"/>
        <dbReference type="EC" id="2.3.1.225"/>
    </reaction>
</comment>
<dbReference type="PANTHER" id="PTHR22883:SF430">
    <property type="entry name" value="PALMITOYLTRANSFERASE"/>
    <property type="match status" value="1"/>
</dbReference>
<dbReference type="Pfam" id="PF01529">
    <property type="entry name" value="DHHC"/>
    <property type="match status" value="1"/>
</dbReference>